<gene>
    <name evidence="2" type="ORF">RISK_002968</name>
</gene>
<sequence length="227" mass="23051">MSSHLFETRIVPMKSSCAVVLTLVCLLMSTGCVGPMWNACGPCGPGVGCDSGACGDSCGGCGSCDGCGELYIDPWINEPADCYDPCDSCGNYNGQSCGKCRAVFSGIKSIWGYKCDDGCSTGCDSCAGGRPFFPPADLGGCDGCGGCDSCSGGCDSCSGGCDSCSGGSYGHSSDGVILHEGETIISDSGHGQTSTVAARTAQNRRSSPARQIYRTRSVNGQQPTLAY</sequence>
<proteinExistence type="predicted"/>
<dbReference type="AlphaFoldDB" id="A0A0J1BEM1"/>
<dbReference type="EMBL" id="LECT01000024">
    <property type="protein sequence ID" value="KLU04975.1"/>
    <property type="molecule type" value="Genomic_DNA"/>
</dbReference>
<accession>A0A0J1BEM1</accession>
<evidence type="ECO:0000256" key="1">
    <source>
        <dbReference type="SAM" id="MobiDB-lite"/>
    </source>
</evidence>
<dbReference type="Proteomes" id="UP000036367">
    <property type="component" value="Unassembled WGS sequence"/>
</dbReference>
<name>A0A0J1BEM1_RHOIS</name>
<keyword evidence="2" id="KW-0416">Keratin</keyword>
<evidence type="ECO:0000313" key="3">
    <source>
        <dbReference type="Proteomes" id="UP000036367"/>
    </source>
</evidence>
<keyword evidence="3" id="KW-1185">Reference proteome</keyword>
<evidence type="ECO:0000313" key="2">
    <source>
        <dbReference type="EMBL" id="KLU04975.1"/>
    </source>
</evidence>
<reference evidence="2" key="1">
    <citation type="submission" date="2015-05" db="EMBL/GenBank/DDBJ databases">
        <title>Permanent draft genome of Rhodopirellula islandicus K833.</title>
        <authorList>
            <person name="Kizina J."/>
            <person name="Richter M."/>
            <person name="Glockner F.O."/>
            <person name="Harder J."/>
        </authorList>
    </citation>
    <scope>NUCLEOTIDE SEQUENCE [LARGE SCALE GENOMIC DNA]</scope>
    <source>
        <strain evidence="2">K833</strain>
    </source>
</reference>
<feature type="region of interest" description="Disordered" evidence="1">
    <location>
        <begin position="187"/>
        <end position="227"/>
    </location>
</feature>
<comment type="caution">
    <text evidence="2">The sequence shown here is derived from an EMBL/GenBank/DDBJ whole genome shotgun (WGS) entry which is preliminary data.</text>
</comment>
<protein>
    <submittedName>
        <fullName evidence="2">Keratin associated protein</fullName>
    </submittedName>
</protein>
<dbReference type="PATRIC" id="fig|595434.4.peg.2828"/>
<organism evidence="2 3">
    <name type="scientific">Rhodopirellula islandica</name>
    <dbReference type="NCBI Taxonomy" id="595434"/>
    <lineage>
        <taxon>Bacteria</taxon>
        <taxon>Pseudomonadati</taxon>
        <taxon>Planctomycetota</taxon>
        <taxon>Planctomycetia</taxon>
        <taxon>Pirellulales</taxon>
        <taxon>Pirellulaceae</taxon>
        <taxon>Rhodopirellula</taxon>
    </lineage>
</organism>
<dbReference type="GO" id="GO:0005882">
    <property type="term" value="C:intermediate filament"/>
    <property type="evidence" value="ECO:0007669"/>
    <property type="project" value="UniProtKB-KW"/>
</dbReference>